<keyword evidence="4" id="KW-1185">Reference proteome</keyword>
<gene>
    <name evidence="2" type="ORF">CASFOL_008363</name>
    <name evidence="3" type="ORF">CASFOL_008367</name>
</gene>
<reference evidence="2" key="1">
    <citation type="journal article" date="2024" name="IScience">
        <title>Strigolactones Initiate the Formation of Haustorium-like Structures in Castilleja.</title>
        <authorList>
            <person name="Buerger M."/>
            <person name="Peterson D."/>
            <person name="Chory J."/>
        </authorList>
    </citation>
    <scope>NUCLEOTIDE SEQUENCE</scope>
    <source>
        <strain evidence="2">Tecolote</strain>
        <tissue evidence="2">Flower</tissue>
    </source>
</reference>
<evidence type="ECO:0000313" key="3">
    <source>
        <dbReference type="EMBL" id="KAL3647399.1"/>
    </source>
</evidence>
<feature type="region of interest" description="Disordered" evidence="1">
    <location>
        <begin position="105"/>
        <end position="125"/>
    </location>
</feature>
<sequence length="125" mass="13406">MAPRLLSCCSTPILKVSEPQKPVAKPTNTSAACRRNFTASSAAALFPNTPISQASYPSRPSRNHSSTSSKPIQNTPGVIFLTGHGVLNHIWLTDKCEEEKLMVLEGNVKGGEGTSSKKRKGLSRD</sequence>
<feature type="region of interest" description="Disordered" evidence="1">
    <location>
        <begin position="48"/>
        <end position="75"/>
    </location>
</feature>
<accession>A0ABD3E2S0</accession>
<dbReference type="EMBL" id="JAVIJP010000009">
    <property type="protein sequence ID" value="KAL3647395.1"/>
    <property type="molecule type" value="Genomic_DNA"/>
</dbReference>
<dbReference type="Proteomes" id="UP001632038">
    <property type="component" value="Unassembled WGS sequence"/>
</dbReference>
<name>A0ABD3E2S0_9LAMI</name>
<protein>
    <submittedName>
        <fullName evidence="2">Uncharacterized protein</fullName>
    </submittedName>
</protein>
<evidence type="ECO:0000313" key="4">
    <source>
        <dbReference type="Proteomes" id="UP001632038"/>
    </source>
</evidence>
<dbReference type="EMBL" id="JAVIJP010000009">
    <property type="protein sequence ID" value="KAL3647399.1"/>
    <property type="molecule type" value="Genomic_DNA"/>
</dbReference>
<organism evidence="2 4">
    <name type="scientific">Castilleja foliolosa</name>
    <dbReference type="NCBI Taxonomy" id="1961234"/>
    <lineage>
        <taxon>Eukaryota</taxon>
        <taxon>Viridiplantae</taxon>
        <taxon>Streptophyta</taxon>
        <taxon>Embryophyta</taxon>
        <taxon>Tracheophyta</taxon>
        <taxon>Spermatophyta</taxon>
        <taxon>Magnoliopsida</taxon>
        <taxon>eudicotyledons</taxon>
        <taxon>Gunneridae</taxon>
        <taxon>Pentapetalae</taxon>
        <taxon>asterids</taxon>
        <taxon>lamiids</taxon>
        <taxon>Lamiales</taxon>
        <taxon>Orobanchaceae</taxon>
        <taxon>Pedicularideae</taxon>
        <taxon>Castillejinae</taxon>
        <taxon>Castilleja</taxon>
    </lineage>
</organism>
<proteinExistence type="predicted"/>
<feature type="compositionally biased region" description="Basic residues" evidence="1">
    <location>
        <begin position="116"/>
        <end position="125"/>
    </location>
</feature>
<reference evidence="2" key="2">
    <citation type="submission" date="2024-11" db="EMBL/GenBank/DDBJ databases">
        <authorList>
            <person name="Burger M."/>
            <person name="Chory J."/>
        </authorList>
    </citation>
    <scope>NUCLEOTIDE SEQUENCE</scope>
    <source>
        <strain evidence="2">Tecolote</strain>
        <tissue evidence="2">Flower</tissue>
    </source>
</reference>
<dbReference type="AlphaFoldDB" id="A0ABD3E2S0"/>
<evidence type="ECO:0000313" key="2">
    <source>
        <dbReference type="EMBL" id="KAL3647395.1"/>
    </source>
</evidence>
<comment type="caution">
    <text evidence="2">The sequence shown here is derived from an EMBL/GenBank/DDBJ whole genome shotgun (WGS) entry which is preliminary data.</text>
</comment>
<feature type="compositionally biased region" description="Low complexity" evidence="1">
    <location>
        <begin position="57"/>
        <end position="69"/>
    </location>
</feature>
<evidence type="ECO:0000256" key="1">
    <source>
        <dbReference type="SAM" id="MobiDB-lite"/>
    </source>
</evidence>